<gene>
    <name evidence="1" type="ORF">J2Z80_002605</name>
</gene>
<reference evidence="1" key="1">
    <citation type="submission" date="2021-03" db="EMBL/GenBank/DDBJ databases">
        <title>Genomic Encyclopedia of Type Strains, Phase IV (KMG-IV): sequencing the most valuable type-strain genomes for metagenomic binning, comparative biology and taxonomic classification.</title>
        <authorList>
            <person name="Goeker M."/>
        </authorList>
    </citation>
    <scope>NUCLEOTIDE SEQUENCE</scope>
    <source>
        <strain evidence="1">DSM 101588</strain>
    </source>
</reference>
<dbReference type="EMBL" id="JAGGLT010000033">
    <property type="protein sequence ID" value="MBP2073053.1"/>
    <property type="molecule type" value="Genomic_DNA"/>
</dbReference>
<evidence type="ECO:0000313" key="1">
    <source>
        <dbReference type="EMBL" id="MBP2073053.1"/>
    </source>
</evidence>
<dbReference type="Proteomes" id="UP001166402">
    <property type="component" value="Unassembled WGS sequence"/>
</dbReference>
<comment type="caution">
    <text evidence="1">The sequence shown here is derived from an EMBL/GenBank/DDBJ whole genome shotgun (WGS) entry which is preliminary data.</text>
</comment>
<evidence type="ECO:0000313" key="2">
    <source>
        <dbReference type="Proteomes" id="UP001166402"/>
    </source>
</evidence>
<sequence>MICIFNNKKFVSELISALIVLILCSQVFAYEKSMEYDFTLYSGDELFWE</sequence>
<keyword evidence="2" id="KW-1185">Reference proteome</keyword>
<accession>A0ABS4NHA5</accession>
<name>A0ABS4NHA5_9THEO</name>
<protein>
    <submittedName>
        <fullName evidence="1">Uncharacterized protein</fullName>
    </submittedName>
</protein>
<proteinExistence type="predicted"/>
<organism evidence="1 2">
    <name type="scientific">Thermoanaerobacterium butyriciformans</name>
    <dbReference type="NCBI Taxonomy" id="1702242"/>
    <lineage>
        <taxon>Bacteria</taxon>
        <taxon>Bacillati</taxon>
        <taxon>Bacillota</taxon>
        <taxon>Clostridia</taxon>
        <taxon>Thermoanaerobacterales</taxon>
        <taxon>Thermoanaerobacteraceae</taxon>
        <taxon>Thermoanaerobacterium</taxon>
    </lineage>
</organism>